<evidence type="ECO:0000313" key="8">
    <source>
        <dbReference type="EMBL" id="CAE1286127.1"/>
    </source>
</evidence>
<evidence type="ECO:0000256" key="1">
    <source>
        <dbReference type="ARBA" id="ARBA00012386"/>
    </source>
</evidence>
<gene>
    <name evidence="8" type="ORF">SPHA_45816</name>
</gene>
<evidence type="ECO:0000313" key="9">
    <source>
        <dbReference type="Proteomes" id="UP000597762"/>
    </source>
</evidence>
<evidence type="ECO:0000256" key="4">
    <source>
        <dbReference type="ARBA" id="ARBA00022694"/>
    </source>
</evidence>
<evidence type="ECO:0000259" key="7">
    <source>
        <dbReference type="SMART" id="SM01144"/>
    </source>
</evidence>
<evidence type="ECO:0000256" key="2">
    <source>
        <dbReference type="ARBA" id="ARBA00022679"/>
    </source>
</evidence>
<evidence type="ECO:0000256" key="3">
    <source>
        <dbReference type="ARBA" id="ARBA00022691"/>
    </source>
</evidence>
<comment type="catalytic activity">
    <reaction evidence="6">
        <text>a uridine in tRNA + S-adenosyl-L-methionine = a 3-[(3S)-3-amino-3-carboxypropyl]uridine in tRNA + S-methyl-5'-thioadenosine + H(+)</text>
        <dbReference type="Rhea" id="RHEA:62432"/>
        <dbReference type="Rhea" id="RHEA-COMP:13339"/>
        <dbReference type="Rhea" id="RHEA-COMP:16092"/>
        <dbReference type="ChEBI" id="CHEBI:15378"/>
        <dbReference type="ChEBI" id="CHEBI:17509"/>
        <dbReference type="ChEBI" id="CHEBI:59789"/>
        <dbReference type="ChEBI" id="CHEBI:65315"/>
        <dbReference type="ChEBI" id="CHEBI:82930"/>
        <dbReference type="EC" id="2.5.1.25"/>
    </reaction>
</comment>
<proteinExistence type="inferred from homology"/>
<name>A0A812D4B7_ACAPH</name>
<dbReference type="EMBL" id="CAHIKZ030002385">
    <property type="protein sequence ID" value="CAE1286127.1"/>
    <property type="molecule type" value="Genomic_DNA"/>
</dbReference>
<keyword evidence="4" id="KW-0819">tRNA processing</keyword>
<dbReference type="GO" id="GO:0008033">
    <property type="term" value="P:tRNA processing"/>
    <property type="evidence" value="ECO:0007669"/>
    <property type="project" value="UniProtKB-KW"/>
</dbReference>
<organism evidence="8 9">
    <name type="scientific">Acanthosepion pharaonis</name>
    <name type="common">Pharaoh cuttlefish</name>
    <name type="synonym">Sepia pharaonis</name>
    <dbReference type="NCBI Taxonomy" id="158019"/>
    <lineage>
        <taxon>Eukaryota</taxon>
        <taxon>Metazoa</taxon>
        <taxon>Spiralia</taxon>
        <taxon>Lophotrochozoa</taxon>
        <taxon>Mollusca</taxon>
        <taxon>Cephalopoda</taxon>
        <taxon>Coleoidea</taxon>
        <taxon>Decapodiformes</taxon>
        <taxon>Sepiida</taxon>
        <taxon>Sepiina</taxon>
        <taxon>Sepiidae</taxon>
        <taxon>Acanthosepion</taxon>
    </lineage>
</organism>
<reference evidence="8" key="1">
    <citation type="submission" date="2021-01" db="EMBL/GenBank/DDBJ databases">
        <authorList>
            <person name="Li R."/>
            <person name="Bekaert M."/>
        </authorList>
    </citation>
    <scope>NUCLEOTIDE SEQUENCE</scope>
    <source>
        <strain evidence="8">Farmed</strain>
    </source>
</reference>
<dbReference type="PANTHER" id="PTHR21392">
    <property type="entry name" value="TRNA-URIDINE AMINOCARBOXYPROPYLTRANSFERASE 2"/>
    <property type="match status" value="1"/>
</dbReference>
<dbReference type="AlphaFoldDB" id="A0A812D4B7"/>
<feature type="domain" description="DTW" evidence="7">
    <location>
        <begin position="27"/>
        <end position="224"/>
    </location>
</feature>
<dbReference type="InterPro" id="IPR039262">
    <property type="entry name" value="DTWD2/TAPT"/>
</dbReference>
<keyword evidence="2" id="KW-0808">Transferase</keyword>
<comment type="similarity">
    <text evidence="5">Belongs to the TDD superfamily. DTWD2 family.</text>
</comment>
<dbReference type="PANTHER" id="PTHR21392:SF0">
    <property type="entry name" value="TRNA-URIDINE AMINOCARBOXYPROPYLTRANSFERASE 2"/>
    <property type="match status" value="1"/>
</dbReference>
<comment type="caution">
    <text evidence="8">The sequence shown here is derived from an EMBL/GenBank/DDBJ whole genome shotgun (WGS) entry which is preliminary data.</text>
</comment>
<dbReference type="OrthoDB" id="408541at2759"/>
<accession>A0A812D4B7</accession>
<keyword evidence="3" id="KW-0949">S-adenosyl-L-methionine</keyword>
<evidence type="ECO:0000256" key="5">
    <source>
        <dbReference type="ARBA" id="ARBA00034489"/>
    </source>
</evidence>
<dbReference type="SMART" id="SM01144">
    <property type="entry name" value="DTW"/>
    <property type="match status" value="1"/>
</dbReference>
<evidence type="ECO:0000256" key="6">
    <source>
        <dbReference type="ARBA" id="ARBA00048718"/>
    </source>
</evidence>
<keyword evidence="9" id="KW-1185">Reference proteome</keyword>
<sequence>MGDVNDTESFLDDLYHFANEEPVISTKRQTCQRCCRPLSVCWCPYLPREPIQLSTSVYVLQHPFEDNQCLRTGPMLYHSLPPGKCHIIRGKRFSPEKYPELASVMKAPNTILLYPGVDAIDICDLSHLPDGQDIGYNLVLLDGTWAQARGLYHQNAMVKWPQKVQINSGMISKYVIRTQPTDVCLSTVESAAVALSFLEKKPQIIDILTKPLEALCQFQLDHGAQKHQSKEYLIKNGLYKRKVKSSRIKDAH</sequence>
<dbReference type="InterPro" id="IPR005636">
    <property type="entry name" value="DTW"/>
</dbReference>
<dbReference type="Pfam" id="PF03942">
    <property type="entry name" value="DTW"/>
    <property type="match status" value="1"/>
</dbReference>
<protein>
    <recommendedName>
        <fullName evidence="1">tRNA-uridine aminocarboxypropyltransferase</fullName>
        <ecNumber evidence="1">2.5.1.25</ecNumber>
    </recommendedName>
</protein>
<dbReference type="GO" id="GO:0016432">
    <property type="term" value="F:tRNA-uridine aminocarboxypropyltransferase activity"/>
    <property type="evidence" value="ECO:0007669"/>
    <property type="project" value="UniProtKB-EC"/>
</dbReference>
<dbReference type="Proteomes" id="UP000597762">
    <property type="component" value="Unassembled WGS sequence"/>
</dbReference>
<dbReference type="EC" id="2.5.1.25" evidence="1"/>